<dbReference type="Proteomes" id="UP000500938">
    <property type="component" value="Chromosome"/>
</dbReference>
<accession>A0A6M4IVF6</accession>
<evidence type="ECO:0000259" key="8">
    <source>
        <dbReference type="PROSITE" id="PS51880"/>
    </source>
</evidence>
<protein>
    <recommendedName>
        <fullName evidence="6">Ribosome-binding ATPase YchF</fullName>
    </recommendedName>
</protein>
<dbReference type="Gene3D" id="3.10.20.30">
    <property type="match status" value="1"/>
</dbReference>
<dbReference type="InterPro" id="IPR027417">
    <property type="entry name" value="P-loop_NTPase"/>
</dbReference>
<dbReference type="SUPFAM" id="SSF81271">
    <property type="entry name" value="TGS-like"/>
    <property type="match status" value="1"/>
</dbReference>
<keyword evidence="5" id="KW-0460">Magnesium</keyword>
<keyword evidence="4 6" id="KW-0067">ATP-binding</keyword>
<organism evidence="9 10">
    <name type="scientific">Gemmatimonas groenlandica</name>
    <dbReference type="NCBI Taxonomy" id="2732249"/>
    <lineage>
        <taxon>Bacteria</taxon>
        <taxon>Pseudomonadati</taxon>
        <taxon>Gemmatimonadota</taxon>
        <taxon>Gemmatimonadia</taxon>
        <taxon>Gemmatimonadales</taxon>
        <taxon>Gemmatimonadaceae</taxon>
        <taxon>Gemmatimonas</taxon>
    </lineage>
</organism>
<evidence type="ECO:0000313" key="9">
    <source>
        <dbReference type="EMBL" id="QJR38158.1"/>
    </source>
</evidence>
<evidence type="ECO:0000256" key="6">
    <source>
        <dbReference type="HAMAP-Rule" id="MF_00944"/>
    </source>
</evidence>
<dbReference type="InterPro" id="IPR013029">
    <property type="entry name" value="YchF_C"/>
</dbReference>
<dbReference type="InterPro" id="IPR012675">
    <property type="entry name" value="Beta-grasp_dom_sf"/>
</dbReference>
<sequence length="367" mass="39368">MVLQLGIVGLPNVGKSTLFNALTSAKAEAANYPFCTVDPNVGMVEVPDARLAKLAEIVQPKRTLPAAVQFVDIAGLVKGASQGEGLGNKFLQNIRETDAIVHVIRCFADDDVTHVMGSPDPARDKETIELELALADLAVVEKRLDKVKRAAKANDKDALAELPALEAAFATLSEGMPLLRGGLSSEHMLSLAGLQLITAKPVLYAANVTDAELAGDEGPYLKALRAAVAATGEHAEIVAFSAKIEAELSELPVEERSEFLASLGIETAGLDRLIQGGYHLLGLQTYFTAGEQEVRAWTIHRGDTAPKAAAVIHTDFEKGFIRAETVSYQDFITHGGWKTSREKGAVRSEGKEYVVHDGDVLLFRFNV</sequence>
<evidence type="ECO:0000259" key="7">
    <source>
        <dbReference type="PROSITE" id="PS51710"/>
    </source>
</evidence>
<dbReference type="GO" id="GO:0046872">
    <property type="term" value="F:metal ion binding"/>
    <property type="evidence" value="ECO:0007669"/>
    <property type="project" value="UniProtKB-KW"/>
</dbReference>
<dbReference type="PANTHER" id="PTHR23305">
    <property type="entry name" value="OBG GTPASE FAMILY"/>
    <property type="match status" value="1"/>
</dbReference>
<evidence type="ECO:0000256" key="5">
    <source>
        <dbReference type="ARBA" id="ARBA00022842"/>
    </source>
</evidence>
<dbReference type="AlphaFoldDB" id="A0A6M4IVF6"/>
<evidence type="ECO:0000256" key="1">
    <source>
        <dbReference type="ARBA" id="ARBA00001946"/>
    </source>
</evidence>
<dbReference type="PROSITE" id="PS51710">
    <property type="entry name" value="G_OBG"/>
    <property type="match status" value="1"/>
</dbReference>
<dbReference type="GO" id="GO:0005737">
    <property type="term" value="C:cytoplasm"/>
    <property type="evidence" value="ECO:0007669"/>
    <property type="project" value="TreeGrafter"/>
</dbReference>
<dbReference type="InterPro" id="IPR004095">
    <property type="entry name" value="TGS"/>
</dbReference>
<reference evidence="9 10" key="1">
    <citation type="submission" date="2020-05" db="EMBL/GenBank/DDBJ databases">
        <title>Complete genome sequence of Gemmatimonas greenlandica TET16.</title>
        <authorList>
            <person name="Zeng Y."/>
        </authorList>
    </citation>
    <scope>NUCLEOTIDE SEQUENCE [LARGE SCALE GENOMIC DNA]</scope>
    <source>
        <strain evidence="9 10">TET16</strain>
    </source>
</reference>
<dbReference type="PIRSF" id="PIRSF006641">
    <property type="entry name" value="CHP00092"/>
    <property type="match status" value="1"/>
</dbReference>
<dbReference type="HAMAP" id="MF_00944">
    <property type="entry name" value="YchF_OLA1_ATPase"/>
    <property type="match status" value="1"/>
</dbReference>
<dbReference type="InterPro" id="IPR041706">
    <property type="entry name" value="YchF_N"/>
</dbReference>
<dbReference type="GO" id="GO:0005524">
    <property type="term" value="F:ATP binding"/>
    <property type="evidence" value="ECO:0007669"/>
    <property type="project" value="UniProtKB-UniRule"/>
</dbReference>
<dbReference type="Gene3D" id="3.40.50.300">
    <property type="entry name" value="P-loop containing nucleotide triphosphate hydrolases"/>
    <property type="match status" value="1"/>
</dbReference>
<evidence type="ECO:0000256" key="4">
    <source>
        <dbReference type="ARBA" id="ARBA00022840"/>
    </source>
</evidence>
<dbReference type="Pfam" id="PF06071">
    <property type="entry name" value="YchF-GTPase_C"/>
    <property type="match status" value="1"/>
</dbReference>
<evidence type="ECO:0000313" key="10">
    <source>
        <dbReference type="Proteomes" id="UP000500938"/>
    </source>
</evidence>
<gene>
    <name evidence="6 9" type="primary">ychF</name>
    <name evidence="9" type="ORF">HKW67_08350</name>
</gene>
<dbReference type="FunFam" id="1.10.150.300:FF:000001">
    <property type="entry name" value="Ribosome-binding ATPase YchF"/>
    <property type="match status" value="1"/>
</dbReference>
<proteinExistence type="inferred from homology"/>
<comment type="function">
    <text evidence="6">ATPase that binds to both the 70S ribosome and the 50S ribosomal subunit in a nucleotide-independent manner.</text>
</comment>
<name>A0A6M4IVF6_9BACT</name>
<dbReference type="GO" id="GO:0016887">
    <property type="term" value="F:ATP hydrolysis activity"/>
    <property type="evidence" value="ECO:0007669"/>
    <property type="project" value="UniProtKB-UniRule"/>
</dbReference>
<dbReference type="SUPFAM" id="SSF52540">
    <property type="entry name" value="P-loop containing nucleoside triphosphate hydrolases"/>
    <property type="match status" value="1"/>
</dbReference>
<evidence type="ECO:0000256" key="2">
    <source>
        <dbReference type="ARBA" id="ARBA00022723"/>
    </source>
</evidence>
<dbReference type="CDD" id="cd01900">
    <property type="entry name" value="YchF"/>
    <property type="match status" value="1"/>
</dbReference>
<feature type="domain" description="OBG-type G" evidence="7">
    <location>
        <begin position="3"/>
        <end position="260"/>
    </location>
</feature>
<dbReference type="NCBIfam" id="TIGR00092">
    <property type="entry name" value="redox-regulated ATPase YchF"/>
    <property type="match status" value="1"/>
</dbReference>
<dbReference type="PROSITE" id="PS51880">
    <property type="entry name" value="TGS"/>
    <property type="match status" value="1"/>
</dbReference>
<keyword evidence="3 6" id="KW-0547">Nucleotide-binding</keyword>
<dbReference type="InterPro" id="IPR023192">
    <property type="entry name" value="TGS-like_dom_sf"/>
</dbReference>
<dbReference type="Gene3D" id="1.10.150.300">
    <property type="entry name" value="TGS-like domain"/>
    <property type="match status" value="1"/>
</dbReference>
<comment type="similarity">
    <text evidence="6">Belongs to the TRAFAC class OBG-HflX-like GTPase superfamily. OBG GTPase family. YchF/OLA1 subfamily.</text>
</comment>
<dbReference type="PANTHER" id="PTHR23305:SF18">
    <property type="entry name" value="OBG-TYPE G DOMAIN-CONTAINING PROTEIN"/>
    <property type="match status" value="1"/>
</dbReference>
<dbReference type="KEGG" id="ggr:HKW67_08350"/>
<dbReference type="InterPro" id="IPR004396">
    <property type="entry name" value="ATPase_YchF/OLA1"/>
</dbReference>
<dbReference type="EMBL" id="CP053085">
    <property type="protein sequence ID" value="QJR38158.1"/>
    <property type="molecule type" value="Genomic_DNA"/>
</dbReference>
<comment type="cofactor">
    <cofactor evidence="1">
        <name>Mg(2+)</name>
        <dbReference type="ChEBI" id="CHEBI:18420"/>
    </cofactor>
</comment>
<dbReference type="RefSeq" id="WP_171227596.1">
    <property type="nucleotide sequence ID" value="NZ_CP053085.1"/>
</dbReference>
<keyword evidence="9" id="KW-0378">Hydrolase</keyword>
<dbReference type="GO" id="GO:0005525">
    <property type="term" value="F:GTP binding"/>
    <property type="evidence" value="ECO:0007669"/>
    <property type="project" value="InterPro"/>
</dbReference>
<dbReference type="PRINTS" id="PR00326">
    <property type="entry name" value="GTP1OBG"/>
</dbReference>
<feature type="binding site" evidence="6">
    <location>
        <begin position="12"/>
        <end position="17"/>
    </location>
    <ligand>
        <name>ATP</name>
        <dbReference type="ChEBI" id="CHEBI:30616"/>
    </ligand>
</feature>
<dbReference type="InterPro" id="IPR006073">
    <property type="entry name" value="GTP-bd"/>
</dbReference>
<keyword evidence="2" id="KW-0479">Metal-binding</keyword>
<dbReference type="Pfam" id="PF01926">
    <property type="entry name" value="MMR_HSR1"/>
    <property type="match status" value="1"/>
</dbReference>
<feature type="domain" description="TGS" evidence="8">
    <location>
        <begin position="282"/>
        <end position="365"/>
    </location>
</feature>
<dbReference type="CDD" id="cd04867">
    <property type="entry name" value="TGS_YchF_OLA1"/>
    <property type="match status" value="1"/>
</dbReference>
<dbReference type="InterPro" id="IPR012676">
    <property type="entry name" value="TGS-like"/>
</dbReference>
<dbReference type="FunFam" id="3.10.20.30:FF:000001">
    <property type="entry name" value="Ribosome-binding ATPase YchF"/>
    <property type="match status" value="1"/>
</dbReference>
<evidence type="ECO:0000256" key="3">
    <source>
        <dbReference type="ARBA" id="ARBA00022741"/>
    </source>
</evidence>
<dbReference type="GO" id="GO:0043023">
    <property type="term" value="F:ribosomal large subunit binding"/>
    <property type="evidence" value="ECO:0007669"/>
    <property type="project" value="UniProtKB-UniRule"/>
</dbReference>
<keyword evidence="10" id="KW-1185">Reference proteome</keyword>
<dbReference type="InterPro" id="IPR031167">
    <property type="entry name" value="G_OBG"/>
</dbReference>